<dbReference type="PANTHER" id="PTHR32054">
    <property type="entry name" value="HEAVY CHAIN, PUTATIVE, EXPRESSED-RELATED-RELATED"/>
    <property type="match status" value="1"/>
</dbReference>
<organism evidence="4">
    <name type="scientific">Brassica napus</name>
    <name type="common">Rape</name>
    <dbReference type="NCBI Taxonomy" id="3708"/>
    <lineage>
        <taxon>Eukaryota</taxon>
        <taxon>Viridiplantae</taxon>
        <taxon>Streptophyta</taxon>
        <taxon>Embryophyta</taxon>
        <taxon>Tracheophyta</taxon>
        <taxon>Spermatophyta</taxon>
        <taxon>Magnoliopsida</taxon>
        <taxon>eudicotyledons</taxon>
        <taxon>Gunneridae</taxon>
        <taxon>Pentapetalae</taxon>
        <taxon>rosids</taxon>
        <taxon>malvids</taxon>
        <taxon>Brassicales</taxon>
        <taxon>Brassicaceae</taxon>
        <taxon>Brassiceae</taxon>
        <taxon>Brassica</taxon>
    </lineage>
</organism>
<protein>
    <submittedName>
        <fullName evidence="4">(rape) hypothetical protein</fullName>
    </submittedName>
</protein>
<accession>A0A816JW32</accession>
<name>A0A816JW32_BRANA</name>
<dbReference type="Proteomes" id="UP001295469">
    <property type="component" value="Chromosome C04"/>
</dbReference>
<evidence type="ECO:0000256" key="1">
    <source>
        <dbReference type="ARBA" id="ARBA00005485"/>
    </source>
</evidence>
<reference evidence="4" key="1">
    <citation type="submission" date="2021-01" db="EMBL/GenBank/DDBJ databases">
        <authorList>
            <consortium name="Genoscope - CEA"/>
            <person name="William W."/>
        </authorList>
    </citation>
    <scope>NUCLEOTIDE SEQUENCE</scope>
</reference>
<dbReference type="AlphaFoldDB" id="A0A816JW32"/>
<dbReference type="PANTHER" id="PTHR32054:SF27">
    <property type="entry name" value="WEB FAMILY PROTEIN"/>
    <property type="match status" value="1"/>
</dbReference>
<evidence type="ECO:0000256" key="3">
    <source>
        <dbReference type="SAM" id="Coils"/>
    </source>
</evidence>
<feature type="coiled-coil region" evidence="3">
    <location>
        <begin position="25"/>
        <end position="63"/>
    </location>
</feature>
<keyword evidence="2 3" id="KW-0175">Coiled coil</keyword>
<evidence type="ECO:0000256" key="2">
    <source>
        <dbReference type="ARBA" id="ARBA00023054"/>
    </source>
</evidence>
<proteinExistence type="inferred from homology"/>
<gene>
    <name evidence="4" type="ORF">DARMORV10_C04P26740.1</name>
</gene>
<sequence>MFVSLLLRHINANERTNLCKTTEDLAAIRESVELLNKRIEEERAALEKKRERLNSENTAEISKEIQRLSDDALEFSKTGEEARFAVGKAVCEIERTGSKIKAAEMCLVAARKMKEAARAAETVAITEIQDVTRRRRTRETLQEEILEKIEETAQEIRSSRRTIEEGLERVNSAKMEAEEEEETQWQWSERRRRSSSTYKGKYTNRRETVLMDVNGLDMMMNGDGTASSVAVLKPAMSIGQILSRKLLLANESAMMINGRVNCGLTVLFHCRVSVNVEMKVVVESDMTDKLLMRQLFKFDGMRQKGKLEYIERHMALFFNQRWWISRRH</sequence>
<comment type="similarity">
    <text evidence="1">Belongs to the WEB family.</text>
</comment>
<evidence type="ECO:0000313" key="4">
    <source>
        <dbReference type="EMBL" id="CAF1837162.1"/>
    </source>
</evidence>
<dbReference type="EMBL" id="HG994368">
    <property type="protein sequence ID" value="CAF1837162.1"/>
    <property type="molecule type" value="Genomic_DNA"/>
</dbReference>